<comment type="caution">
    <text evidence="12">The sequence shown here is derived from an EMBL/GenBank/DDBJ whole genome shotgun (WGS) entry which is preliminary data.</text>
</comment>
<keyword evidence="6 11" id="KW-0812">Transmembrane</keyword>
<evidence type="ECO:0000256" key="6">
    <source>
        <dbReference type="ARBA" id="ARBA00022692"/>
    </source>
</evidence>
<evidence type="ECO:0000256" key="1">
    <source>
        <dbReference type="ARBA" id="ARBA00004162"/>
    </source>
</evidence>
<gene>
    <name evidence="12" type="primary">yajC</name>
    <name evidence="12" type="ORF">HYY65_03250</name>
</gene>
<proteinExistence type="inferred from homology"/>
<evidence type="ECO:0000313" key="12">
    <source>
        <dbReference type="EMBL" id="MBI3014088.1"/>
    </source>
</evidence>
<dbReference type="PRINTS" id="PR01853">
    <property type="entry name" value="YAJCTRNLCASE"/>
</dbReference>
<evidence type="ECO:0000256" key="7">
    <source>
        <dbReference type="ARBA" id="ARBA00022927"/>
    </source>
</evidence>
<evidence type="ECO:0000256" key="3">
    <source>
        <dbReference type="ARBA" id="ARBA00014962"/>
    </source>
</evidence>
<accession>A0A932GNC4</accession>
<evidence type="ECO:0000256" key="2">
    <source>
        <dbReference type="ARBA" id="ARBA00006742"/>
    </source>
</evidence>
<dbReference type="AlphaFoldDB" id="A0A932GNC4"/>
<sequence>MLVGIAWALGAPPGGGAGGGGGGVLGSLMLPIAIFVIFYFLLIRPQQKSQKKHKELLSNLKKGDQVITSGGIYGTIAKLRGDVVLLQIADQVKIRVARSAISSSFGSQALSDDNGDDKD</sequence>
<evidence type="ECO:0000256" key="9">
    <source>
        <dbReference type="ARBA" id="ARBA00023010"/>
    </source>
</evidence>
<keyword evidence="8 11" id="KW-1133">Transmembrane helix</keyword>
<organism evidence="12 13">
    <name type="scientific">Tectimicrobiota bacterium</name>
    <dbReference type="NCBI Taxonomy" id="2528274"/>
    <lineage>
        <taxon>Bacteria</taxon>
        <taxon>Pseudomonadati</taxon>
        <taxon>Nitrospinota/Tectimicrobiota group</taxon>
        <taxon>Candidatus Tectimicrobiota</taxon>
    </lineage>
</organism>
<protein>
    <recommendedName>
        <fullName evidence="3">Sec translocon accessory complex subunit YajC</fullName>
    </recommendedName>
</protein>
<dbReference type="PANTHER" id="PTHR33909">
    <property type="entry name" value="SEC TRANSLOCON ACCESSORY COMPLEX SUBUNIT YAJC"/>
    <property type="match status" value="1"/>
</dbReference>
<keyword evidence="9" id="KW-0811">Translocation</keyword>
<dbReference type="InterPro" id="IPR003849">
    <property type="entry name" value="Preprotein_translocase_YajC"/>
</dbReference>
<evidence type="ECO:0000256" key="11">
    <source>
        <dbReference type="SAM" id="Phobius"/>
    </source>
</evidence>
<dbReference type="PANTHER" id="PTHR33909:SF1">
    <property type="entry name" value="SEC TRANSLOCON ACCESSORY COMPLEX SUBUNIT YAJC"/>
    <property type="match status" value="1"/>
</dbReference>
<evidence type="ECO:0000256" key="10">
    <source>
        <dbReference type="ARBA" id="ARBA00023136"/>
    </source>
</evidence>
<keyword evidence="10 11" id="KW-0472">Membrane</keyword>
<reference evidence="12" key="1">
    <citation type="submission" date="2020-07" db="EMBL/GenBank/DDBJ databases">
        <title>Huge and variable diversity of episymbiotic CPR bacteria and DPANN archaea in groundwater ecosystems.</title>
        <authorList>
            <person name="He C.Y."/>
            <person name="Keren R."/>
            <person name="Whittaker M."/>
            <person name="Farag I.F."/>
            <person name="Doudna J."/>
            <person name="Cate J.H.D."/>
            <person name="Banfield J.F."/>
        </authorList>
    </citation>
    <scope>NUCLEOTIDE SEQUENCE</scope>
    <source>
        <strain evidence="12">NC_groundwater_717_Ag_S-0.2um_59_8</strain>
    </source>
</reference>
<keyword evidence="7" id="KW-0653">Protein transport</keyword>
<dbReference type="Pfam" id="PF02699">
    <property type="entry name" value="YajC"/>
    <property type="match status" value="1"/>
</dbReference>
<dbReference type="GO" id="GO:0005886">
    <property type="term" value="C:plasma membrane"/>
    <property type="evidence" value="ECO:0007669"/>
    <property type="project" value="UniProtKB-SubCell"/>
</dbReference>
<evidence type="ECO:0000256" key="5">
    <source>
        <dbReference type="ARBA" id="ARBA00022475"/>
    </source>
</evidence>
<dbReference type="GO" id="GO:0015031">
    <property type="term" value="P:protein transport"/>
    <property type="evidence" value="ECO:0007669"/>
    <property type="project" value="UniProtKB-KW"/>
</dbReference>
<evidence type="ECO:0000313" key="13">
    <source>
        <dbReference type="Proteomes" id="UP000741360"/>
    </source>
</evidence>
<keyword evidence="4" id="KW-0813">Transport</keyword>
<evidence type="ECO:0000256" key="8">
    <source>
        <dbReference type="ARBA" id="ARBA00022989"/>
    </source>
</evidence>
<dbReference type="NCBIfam" id="TIGR00739">
    <property type="entry name" value="yajC"/>
    <property type="match status" value="1"/>
</dbReference>
<comment type="subcellular location">
    <subcellularLocation>
        <location evidence="1">Cell membrane</location>
        <topology evidence="1">Single-pass membrane protein</topology>
    </subcellularLocation>
</comment>
<dbReference type="SMART" id="SM01323">
    <property type="entry name" value="YajC"/>
    <property type="match status" value="1"/>
</dbReference>
<keyword evidence="5" id="KW-1003">Cell membrane</keyword>
<evidence type="ECO:0000256" key="4">
    <source>
        <dbReference type="ARBA" id="ARBA00022448"/>
    </source>
</evidence>
<name>A0A932GNC4_UNCTE</name>
<dbReference type="EMBL" id="JACPSX010000054">
    <property type="protein sequence ID" value="MBI3014088.1"/>
    <property type="molecule type" value="Genomic_DNA"/>
</dbReference>
<dbReference type="Proteomes" id="UP000741360">
    <property type="component" value="Unassembled WGS sequence"/>
</dbReference>
<comment type="similarity">
    <text evidence="2">Belongs to the YajC family.</text>
</comment>
<feature type="transmembrane region" description="Helical" evidence="11">
    <location>
        <begin position="20"/>
        <end position="42"/>
    </location>
</feature>